<feature type="region of interest" description="Disordered" evidence="1">
    <location>
        <begin position="1"/>
        <end position="40"/>
    </location>
</feature>
<protein>
    <recommendedName>
        <fullName evidence="4">NADH-ubiquinone oxidoreductase 17.8 kDa subunit</fullName>
    </recommendedName>
</protein>
<keyword evidence="3" id="KW-1185">Reference proteome</keyword>
<gene>
    <name evidence="2" type="ORF">DL546_003807</name>
</gene>
<dbReference type="AlphaFoldDB" id="A0A420XYY2"/>
<accession>A0A420XYY2</accession>
<dbReference type="PANTHER" id="PTHR42100:SF1">
    <property type="entry name" value="OXIDOREDUCTASE 178 KDA SUBUNIT, PUTATIVE (AFU_ORTHOLOGUE AFUA_8G04320)-RELATED"/>
    <property type="match status" value="1"/>
</dbReference>
<dbReference type="InterPro" id="IPR034444">
    <property type="entry name" value="Nuo17.8"/>
</dbReference>
<dbReference type="OrthoDB" id="2120038at2759"/>
<dbReference type="STRING" id="177199.A0A420XYY2"/>
<evidence type="ECO:0000313" key="2">
    <source>
        <dbReference type="EMBL" id="RKU40865.1"/>
    </source>
</evidence>
<name>A0A420XYY2_9PEZI</name>
<dbReference type="Proteomes" id="UP000275385">
    <property type="component" value="Unassembled WGS sequence"/>
</dbReference>
<dbReference type="EMBL" id="QVQW01000089">
    <property type="protein sequence ID" value="RKU40865.1"/>
    <property type="molecule type" value="Genomic_DNA"/>
</dbReference>
<organism evidence="2 3">
    <name type="scientific">Coniochaeta pulveracea</name>
    <dbReference type="NCBI Taxonomy" id="177199"/>
    <lineage>
        <taxon>Eukaryota</taxon>
        <taxon>Fungi</taxon>
        <taxon>Dikarya</taxon>
        <taxon>Ascomycota</taxon>
        <taxon>Pezizomycotina</taxon>
        <taxon>Sordariomycetes</taxon>
        <taxon>Sordariomycetidae</taxon>
        <taxon>Coniochaetales</taxon>
        <taxon>Coniochaetaceae</taxon>
        <taxon>Coniochaeta</taxon>
    </lineage>
</organism>
<sequence>MSALRTGATRVARRARPTALRTQRRTHASGHGHDEHHHAAGADEPLGAAFYVAVGAIPAAYLLYSISRPNHDGQNGFVGKLIQQYSNLSEEWETRNALRTAAFEQAAQDKHLLYNAPRNRHIDLKFPEGHFHQGGPFNVPAGHNINLDHVVEHYRNKHLDEEERKAKKAVALAA</sequence>
<feature type="compositionally biased region" description="Low complexity" evidence="1">
    <location>
        <begin position="1"/>
        <end position="10"/>
    </location>
</feature>
<reference evidence="2 3" key="1">
    <citation type="submission" date="2018-08" db="EMBL/GenBank/DDBJ databases">
        <title>Draft genome of the lignicolous fungus Coniochaeta pulveracea.</title>
        <authorList>
            <person name="Borstlap C.J."/>
            <person name="De Witt R.N."/>
            <person name="Botha A."/>
            <person name="Volschenk H."/>
        </authorList>
    </citation>
    <scope>NUCLEOTIDE SEQUENCE [LARGE SCALE GENOMIC DNA]</scope>
    <source>
        <strain evidence="2 3">CAB683</strain>
    </source>
</reference>
<proteinExistence type="predicted"/>
<feature type="compositionally biased region" description="Basic residues" evidence="1">
    <location>
        <begin position="11"/>
        <end position="30"/>
    </location>
</feature>
<feature type="compositionally biased region" description="Basic and acidic residues" evidence="1">
    <location>
        <begin position="31"/>
        <end position="40"/>
    </location>
</feature>
<comment type="caution">
    <text evidence="2">The sequence shown here is derived from an EMBL/GenBank/DDBJ whole genome shotgun (WGS) entry which is preliminary data.</text>
</comment>
<evidence type="ECO:0000256" key="1">
    <source>
        <dbReference type="SAM" id="MobiDB-lite"/>
    </source>
</evidence>
<dbReference type="GO" id="GO:0005739">
    <property type="term" value="C:mitochondrion"/>
    <property type="evidence" value="ECO:0007669"/>
    <property type="project" value="InterPro"/>
</dbReference>
<dbReference type="PANTHER" id="PTHR42100">
    <property type="entry name" value="OXIDOREDUCTASE 178 KDA SUBUNIT, PUTATIVE (AFU_ORTHOLOGUE AFUA_8G04320)-RELATED"/>
    <property type="match status" value="1"/>
</dbReference>
<evidence type="ECO:0008006" key="4">
    <source>
        <dbReference type="Google" id="ProtNLM"/>
    </source>
</evidence>
<evidence type="ECO:0000313" key="3">
    <source>
        <dbReference type="Proteomes" id="UP000275385"/>
    </source>
</evidence>